<sequence>MTDPIGALEASYGATLGVGLQYAVGATLLASLSSWSLSWHALVSSCVLFGVLLIVHWTFAHLFARPGASSPAAPLTHAWLSAYPLPASPLTGSKEPYRIALQKVQLDFLAARAAAMKTTSLSYRALAIWEAFFASSDLVTAATTAPVSLFASEAMWSRTFQCATATLDLLTQQLQAVSAWKAMLPVAVGSVPMQVISWASLLSTLVSGEVTPLSLLSAPPSASAAWQRLATDMVLSLVFLSVTEVLHVVEAIGLVVAASYAKDKQGYVQLSVPAMLSSLLSLRMALDAHTRAKQPAVDQLTLALDATLRRIAVTYAKQQTDILQFLPSATVQELSKRGLLTT</sequence>
<dbReference type="EMBL" id="KK583293">
    <property type="protein sequence ID" value="KDO21187.1"/>
    <property type="molecule type" value="Genomic_DNA"/>
</dbReference>
<evidence type="ECO:0000313" key="2">
    <source>
        <dbReference type="EMBL" id="KDO21187.1"/>
    </source>
</evidence>
<gene>
    <name evidence="2" type="ORF">SPRG_11046</name>
</gene>
<dbReference type="GeneID" id="24133118"/>
<evidence type="ECO:0000313" key="3">
    <source>
        <dbReference type="Proteomes" id="UP000030745"/>
    </source>
</evidence>
<dbReference type="AlphaFoldDB" id="A0A067C343"/>
<feature type="transmembrane region" description="Helical" evidence="1">
    <location>
        <begin position="12"/>
        <end position="32"/>
    </location>
</feature>
<organism evidence="2 3">
    <name type="scientific">Saprolegnia parasitica (strain CBS 223.65)</name>
    <dbReference type="NCBI Taxonomy" id="695850"/>
    <lineage>
        <taxon>Eukaryota</taxon>
        <taxon>Sar</taxon>
        <taxon>Stramenopiles</taxon>
        <taxon>Oomycota</taxon>
        <taxon>Saprolegniomycetes</taxon>
        <taxon>Saprolegniales</taxon>
        <taxon>Saprolegniaceae</taxon>
        <taxon>Saprolegnia</taxon>
    </lineage>
</organism>
<dbReference type="KEGG" id="spar:SPRG_11046"/>
<proteinExistence type="predicted"/>
<dbReference type="OrthoDB" id="67850at2759"/>
<keyword evidence="3" id="KW-1185">Reference proteome</keyword>
<dbReference type="RefSeq" id="XP_012208097.1">
    <property type="nucleotide sequence ID" value="XM_012352707.1"/>
</dbReference>
<keyword evidence="1" id="KW-1133">Transmembrane helix</keyword>
<keyword evidence="1" id="KW-0472">Membrane</keyword>
<keyword evidence="1" id="KW-0812">Transmembrane</keyword>
<feature type="transmembrane region" description="Helical" evidence="1">
    <location>
        <begin position="38"/>
        <end position="59"/>
    </location>
</feature>
<dbReference type="Proteomes" id="UP000030745">
    <property type="component" value="Unassembled WGS sequence"/>
</dbReference>
<protein>
    <submittedName>
        <fullName evidence="2">Uncharacterized protein</fullName>
    </submittedName>
</protein>
<reference evidence="2 3" key="1">
    <citation type="journal article" date="2013" name="PLoS Genet.">
        <title>Distinctive expansion of potential virulence genes in the genome of the oomycete fish pathogen Saprolegnia parasitica.</title>
        <authorList>
            <person name="Jiang R.H."/>
            <person name="de Bruijn I."/>
            <person name="Haas B.J."/>
            <person name="Belmonte R."/>
            <person name="Lobach L."/>
            <person name="Christie J."/>
            <person name="van den Ackerveken G."/>
            <person name="Bottin A."/>
            <person name="Bulone V."/>
            <person name="Diaz-Moreno S.M."/>
            <person name="Dumas B."/>
            <person name="Fan L."/>
            <person name="Gaulin E."/>
            <person name="Govers F."/>
            <person name="Grenville-Briggs L.J."/>
            <person name="Horner N.R."/>
            <person name="Levin J.Z."/>
            <person name="Mammella M."/>
            <person name="Meijer H.J."/>
            <person name="Morris P."/>
            <person name="Nusbaum C."/>
            <person name="Oome S."/>
            <person name="Phillips A.J."/>
            <person name="van Rooyen D."/>
            <person name="Rzeszutek E."/>
            <person name="Saraiva M."/>
            <person name="Secombes C.J."/>
            <person name="Seidl M.F."/>
            <person name="Snel B."/>
            <person name="Stassen J.H."/>
            <person name="Sykes S."/>
            <person name="Tripathy S."/>
            <person name="van den Berg H."/>
            <person name="Vega-Arreguin J.C."/>
            <person name="Wawra S."/>
            <person name="Young S.K."/>
            <person name="Zeng Q."/>
            <person name="Dieguez-Uribeondo J."/>
            <person name="Russ C."/>
            <person name="Tyler B.M."/>
            <person name="van West P."/>
        </authorList>
    </citation>
    <scope>NUCLEOTIDE SEQUENCE [LARGE SCALE GENOMIC DNA]</scope>
    <source>
        <strain evidence="2 3">CBS 223.65</strain>
    </source>
</reference>
<evidence type="ECO:0000256" key="1">
    <source>
        <dbReference type="SAM" id="Phobius"/>
    </source>
</evidence>
<accession>A0A067C343</accession>
<dbReference type="OMA" id="FAHLFAR"/>
<dbReference type="VEuPathDB" id="FungiDB:SPRG_11046"/>
<name>A0A067C343_SAPPC</name>